<dbReference type="Pfam" id="PF00319">
    <property type="entry name" value="SRF-TF"/>
    <property type="match status" value="1"/>
</dbReference>
<dbReference type="FunFam" id="3.40.1810.10:FF:000008">
    <property type="entry name" value="MADS-box transcription factor 1"/>
    <property type="match status" value="1"/>
</dbReference>
<evidence type="ECO:0000256" key="7">
    <source>
        <dbReference type="SAM" id="MobiDB-lite"/>
    </source>
</evidence>
<keyword evidence="5" id="KW-0539">Nucleus</keyword>
<evidence type="ECO:0000256" key="2">
    <source>
        <dbReference type="ARBA" id="ARBA00023015"/>
    </source>
</evidence>
<dbReference type="SUPFAM" id="SSF55455">
    <property type="entry name" value="SRF-like"/>
    <property type="match status" value="1"/>
</dbReference>
<dbReference type="GO" id="GO:0003700">
    <property type="term" value="F:DNA-binding transcription factor activity"/>
    <property type="evidence" value="ECO:0007669"/>
    <property type="project" value="InterPro"/>
</dbReference>
<dbReference type="PANTHER" id="PTHR48019">
    <property type="entry name" value="SERUM RESPONSE FACTOR HOMOLOG"/>
    <property type="match status" value="1"/>
</dbReference>
<evidence type="ECO:0000313" key="10">
    <source>
        <dbReference type="EMBL" id="AZA14799.1"/>
    </source>
</evidence>
<dbReference type="GO" id="GO:0005634">
    <property type="term" value="C:nucleus"/>
    <property type="evidence" value="ECO:0007669"/>
    <property type="project" value="UniProtKB-SubCell"/>
</dbReference>
<feature type="domain" description="MADS-box" evidence="8">
    <location>
        <begin position="44"/>
        <end position="104"/>
    </location>
</feature>
<protein>
    <submittedName>
        <fullName evidence="10">MADS-box protein SOC1</fullName>
    </submittedName>
</protein>
<dbReference type="AlphaFoldDB" id="A0A3G6JA47"/>
<keyword evidence="3" id="KW-0238">DNA-binding</keyword>
<dbReference type="PRINTS" id="PR00404">
    <property type="entry name" value="MADSDOMAIN"/>
</dbReference>
<evidence type="ECO:0000256" key="4">
    <source>
        <dbReference type="ARBA" id="ARBA00023163"/>
    </source>
</evidence>
<accession>A0A3G6JA47</accession>
<evidence type="ECO:0000256" key="6">
    <source>
        <dbReference type="SAM" id="Coils"/>
    </source>
</evidence>
<keyword evidence="6" id="KW-0175">Coiled coil</keyword>
<dbReference type="PROSITE" id="PS50066">
    <property type="entry name" value="MADS_BOX_2"/>
    <property type="match status" value="1"/>
</dbReference>
<dbReference type="InterPro" id="IPR036879">
    <property type="entry name" value="TF_MADSbox_sf"/>
</dbReference>
<reference evidence="10" key="1">
    <citation type="submission" date="2018-03" db="EMBL/GenBank/DDBJ databases">
        <title>Loblolly pine cDNA sequences associated with carbon metabolism, wood formation, and disease resistance.</title>
        <authorList>
            <person name="Nairn C.J."/>
            <person name="Dean J.F.D."/>
            <person name="Peterson D.G."/>
        </authorList>
    </citation>
    <scope>NUCLEOTIDE SEQUENCE</scope>
    <source>
        <tissue evidence="10">Developing xylem</tissue>
    </source>
</reference>
<dbReference type="GO" id="GO:0045944">
    <property type="term" value="P:positive regulation of transcription by RNA polymerase II"/>
    <property type="evidence" value="ECO:0007669"/>
    <property type="project" value="InterPro"/>
</dbReference>
<keyword evidence="4" id="KW-0804">Transcription</keyword>
<dbReference type="Gene3D" id="3.40.1810.10">
    <property type="entry name" value="Transcription factor, MADS-box"/>
    <property type="match status" value="1"/>
</dbReference>
<feature type="domain" description="K-box" evidence="9">
    <location>
        <begin position="130"/>
        <end position="220"/>
    </location>
</feature>
<dbReference type="InterPro" id="IPR002100">
    <property type="entry name" value="TF_MADSbox"/>
</dbReference>
<dbReference type="GO" id="GO:0000977">
    <property type="term" value="F:RNA polymerase II transcription regulatory region sequence-specific DNA binding"/>
    <property type="evidence" value="ECO:0007669"/>
    <property type="project" value="InterPro"/>
</dbReference>
<dbReference type="PROSITE" id="PS51297">
    <property type="entry name" value="K_BOX"/>
    <property type="match status" value="1"/>
</dbReference>
<dbReference type="CDD" id="cd00265">
    <property type="entry name" value="MADS_MEF2_like"/>
    <property type="match status" value="1"/>
</dbReference>
<dbReference type="InterPro" id="IPR002487">
    <property type="entry name" value="TF_Kbox"/>
</dbReference>
<evidence type="ECO:0000256" key="5">
    <source>
        <dbReference type="ARBA" id="ARBA00023242"/>
    </source>
</evidence>
<evidence type="ECO:0000259" key="8">
    <source>
        <dbReference type="PROSITE" id="PS50066"/>
    </source>
</evidence>
<evidence type="ECO:0000256" key="3">
    <source>
        <dbReference type="ARBA" id="ARBA00023125"/>
    </source>
</evidence>
<dbReference type="Pfam" id="PF01486">
    <property type="entry name" value="K-box"/>
    <property type="match status" value="1"/>
</dbReference>
<dbReference type="EMBL" id="MH017254">
    <property type="protein sequence ID" value="AZA14799.1"/>
    <property type="molecule type" value="mRNA"/>
</dbReference>
<dbReference type="InterPro" id="IPR050142">
    <property type="entry name" value="MADS-box/MEF2_TF"/>
</dbReference>
<feature type="region of interest" description="Disordered" evidence="7">
    <location>
        <begin position="220"/>
        <end position="246"/>
    </location>
</feature>
<dbReference type="GO" id="GO:0046983">
    <property type="term" value="F:protein dimerization activity"/>
    <property type="evidence" value="ECO:0007669"/>
    <property type="project" value="InterPro"/>
</dbReference>
<dbReference type="PROSITE" id="PS00350">
    <property type="entry name" value="MADS_BOX_1"/>
    <property type="match status" value="1"/>
</dbReference>
<gene>
    <name evidence="10" type="primary">Mads40</name>
</gene>
<proteinExistence type="evidence at transcript level"/>
<keyword evidence="2" id="KW-0805">Transcription regulation</keyword>
<evidence type="ECO:0000256" key="1">
    <source>
        <dbReference type="ARBA" id="ARBA00004123"/>
    </source>
</evidence>
<dbReference type="InterPro" id="IPR033896">
    <property type="entry name" value="MEF2-like_N"/>
</dbReference>
<comment type="subcellular location">
    <subcellularLocation>
        <location evidence="1">Nucleus</location>
    </subcellularLocation>
</comment>
<feature type="compositionally biased region" description="Polar residues" evidence="7">
    <location>
        <begin position="220"/>
        <end position="233"/>
    </location>
</feature>
<feature type="coiled-coil region" evidence="6">
    <location>
        <begin position="130"/>
        <end position="157"/>
    </location>
</feature>
<name>A0A3G6JA47_PINTA</name>
<sequence>MIGSQFQCPSFSSGRVFNFPCVDLIPINLMDSFEAKGKGEKRRTVRGKTQMKRIENATSRQVTFSKRRNGLLKKAYELSVLCDAEVALMVFSPRGKLYEFANPSMQKMLERYEKCSEGSKTTNIAKEEDPKALKREIANMEERIEILERTQRKMLGEELASCALKDLNQLESQVERGLRNIRARKSEILVTQIEQLQRKERMFSEENNFLRKRIVDPHSVLTTPASGSGSLQRSEVETQLVMRPPS</sequence>
<evidence type="ECO:0000259" key="9">
    <source>
        <dbReference type="PROSITE" id="PS51297"/>
    </source>
</evidence>
<organism evidence="10">
    <name type="scientific">Pinus taeda</name>
    <name type="common">Loblolly pine</name>
    <dbReference type="NCBI Taxonomy" id="3352"/>
    <lineage>
        <taxon>Eukaryota</taxon>
        <taxon>Viridiplantae</taxon>
        <taxon>Streptophyta</taxon>
        <taxon>Embryophyta</taxon>
        <taxon>Tracheophyta</taxon>
        <taxon>Spermatophyta</taxon>
        <taxon>Pinopsida</taxon>
        <taxon>Pinidae</taxon>
        <taxon>Conifers I</taxon>
        <taxon>Pinales</taxon>
        <taxon>Pinaceae</taxon>
        <taxon>Pinus</taxon>
        <taxon>Pinus subgen. Pinus</taxon>
    </lineage>
</organism>
<dbReference type="SMART" id="SM00432">
    <property type="entry name" value="MADS"/>
    <property type="match status" value="1"/>
</dbReference>